<name>A0A382EK53_9ZZZZ</name>
<evidence type="ECO:0000256" key="3">
    <source>
        <dbReference type="ARBA" id="ARBA00022837"/>
    </source>
</evidence>
<protein>
    <recommendedName>
        <fullName evidence="4">Calx-beta domain-containing protein</fullName>
    </recommendedName>
</protein>
<dbReference type="EMBL" id="UINC01044790">
    <property type="protein sequence ID" value="SVB50712.1"/>
    <property type="molecule type" value="Genomic_DNA"/>
</dbReference>
<reference evidence="5" key="1">
    <citation type="submission" date="2018-05" db="EMBL/GenBank/DDBJ databases">
        <authorList>
            <person name="Lanie J.A."/>
            <person name="Ng W.-L."/>
            <person name="Kazmierczak K.M."/>
            <person name="Andrzejewski T.M."/>
            <person name="Davidsen T.M."/>
            <person name="Wayne K.J."/>
            <person name="Tettelin H."/>
            <person name="Glass J.I."/>
            <person name="Rusch D."/>
            <person name="Podicherti R."/>
            <person name="Tsui H.-C.T."/>
            <person name="Winkler M.E."/>
        </authorList>
    </citation>
    <scope>NUCLEOTIDE SEQUENCE</scope>
</reference>
<evidence type="ECO:0000259" key="4">
    <source>
        <dbReference type="Pfam" id="PF03160"/>
    </source>
</evidence>
<sequence>MKILNILNSKWPLGILILFVIAAISSCNEQNDLKNSKAGSSESDVAGSSSAVFVVSAISGSTTEAGGTATFTVNLKSQPSANVSIAISSSDTTEGTVSPSSIMFSSSNWSTAQTVTVTGADDTAVDGNQGYTIILGVASSSDSNYSGLDPADVSVSNTDNDAAGITINSPGDNTTESGGSFTFTAKLNSQPSSDVTIAISSSDSSEGAIDSSSLTFTSSNWGTEQTVLISGVDDNSVDGNQSYTVIIGAASSSDSNYYGTDPDDISVTNIDDDTAGFTVTTISGVTTEYGTTATFTVKLSSQPTANVTIAVSSSDTGEGTVSPSTLTFTSSNWSTAQTVTATGVNDGSADGNQNYNIVLGAATSSDSNFSSINPADVAVTNTDDDSAGITVSNISGNTSETGDNATFTVLLNSQPSANVTIGVSSSDTGEGTVSPSSLTFTSSNWSTAQTVTVTGADDNISDRNQSYTVVIAASSSSDSNYNGINPDDFTINNIDDEY</sequence>
<evidence type="ECO:0000256" key="1">
    <source>
        <dbReference type="ARBA" id="ARBA00022729"/>
    </source>
</evidence>
<keyword evidence="3" id="KW-0106">Calcium</keyword>
<dbReference type="SUPFAM" id="SSF141072">
    <property type="entry name" value="CalX-like"/>
    <property type="match status" value="3"/>
</dbReference>
<feature type="non-terminal residue" evidence="5">
    <location>
        <position position="498"/>
    </location>
</feature>
<proteinExistence type="predicted"/>
<keyword evidence="2" id="KW-0677">Repeat</keyword>
<feature type="domain" description="Calx-beta" evidence="4">
    <location>
        <begin position="384"/>
        <end position="496"/>
    </location>
</feature>
<dbReference type="PROSITE" id="PS51257">
    <property type="entry name" value="PROKAR_LIPOPROTEIN"/>
    <property type="match status" value="1"/>
</dbReference>
<dbReference type="GO" id="GO:0007154">
    <property type="term" value="P:cell communication"/>
    <property type="evidence" value="ECO:0007669"/>
    <property type="project" value="InterPro"/>
</dbReference>
<evidence type="ECO:0000313" key="5">
    <source>
        <dbReference type="EMBL" id="SVB50712.1"/>
    </source>
</evidence>
<feature type="domain" description="Calx-beta" evidence="4">
    <location>
        <begin position="61"/>
        <end position="158"/>
    </location>
</feature>
<evidence type="ECO:0000256" key="2">
    <source>
        <dbReference type="ARBA" id="ARBA00022737"/>
    </source>
</evidence>
<accession>A0A382EK53</accession>
<dbReference type="GO" id="GO:0016020">
    <property type="term" value="C:membrane"/>
    <property type="evidence" value="ECO:0007669"/>
    <property type="project" value="InterPro"/>
</dbReference>
<dbReference type="InterPro" id="IPR003644">
    <property type="entry name" value="Calx_beta"/>
</dbReference>
<dbReference type="InterPro" id="IPR038081">
    <property type="entry name" value="CalX-like_sf"/>
</dbReference>
<organism evidence="5">
    <name type="scientific">marine metagenome</name>
    <dbReference type="NCBI Taxonomy" id="408172"/>
    <lineage>
        <taxon>unclassified sequences</taxon>
        <taxon>metagenomes</taxon>
        <taxon>ecological metagenomes</taxon>
    </lineage>
</organism>
<gene>
    <name evidence="5" type="ORF">METZ01_LOCUS203566</name>
</gene>
<dbReference type="Pfam" id="PF03160">
    <property type="entry name" value="Calx-beta"/>
    <property type="match status" value="3"/>
</dbReference>
<keyword evidence="1" id="KW-0732">Signal</keyword>
<feature type="domain" description="Calx-beta" evidence="4">
    <location>
        <begin position="160"/>
        <end position="273"/>
    </location>
</feature>
<dbReference type="AlphaFoldDB" id="A0A382EK53"/>